<proteinExistence type="predicted"/>
<feature type="domain" description="ER-bound oxygenase mpaB/mpaB'/Rubber oxygenase catalytic" evidence="2">
    <location>
        <begin position="131"/>
        <end position="335"/>
    </location>
</feature>
<dbReference type="EMBL" id="BHZC01000001">
    <property type="protein sequence ID" value="GCD40168.1"/>
    <property type="molecule type" value="Genomic_DNA"/>
</dbReference>
<organism evidence="3 4">
    <name type="scientific">Streptomyces chrestomyceticus JCM 4735</name>
    <dbReference type="NCBI Taxonomy" id="1306181"/>
    <lineage>
        <taxon>Bacteria</taxon>
        <taxon>Bacillati</taxon>
        <taxon>Actinomycetota</taxon>
        <taxon>Actinomycetes</taxon>
        <taxon>Kitasatosporales</taxon>
        <taxon>Streptomycetaceae</taxon>
        <taxon>Streptomyces</taxon>
    </lineage>
</organism>
<evidence type="ECO:0000256" key="1">
    <source>
        <dbReference type="SAM" id="MobiDB-lite"/>
    </source>
</evidence>
<accession>A0A7U9L4E0</accession>
<dbReference type="InterPro" id="IPR037473">
    <property type="entry name" value="Lcp-like"/>
</dbReference>
<gene>
    <name evidence="3" type="ORF">OEIGOIKO_08025</name>
</gene>
<dbReference type="Proteomes" id="UP000287830">
    <property type="component" value="Unassembled WGS sequence"/>
</dbReference>
<dbReference type="PANTHER" id="PTHR37539">
    <property type="entry name" value="SECRETED PROTEIN-RELATED"/>
    <property type="match status" value="1"/>
</dbReference>
<reference evidence="3 4" key="1">
    <citation type="submission" date="2018-11" db="EMBL/GenBank/DDBJ databases">
        <title>Whole genome sequence of Streptomyces chrestomyceticus NBRC 13444(T).</title>
        <authorList>
            <person name="Komaki H."/>
            <person name="Tamura T."/>
        </authorList>
    </citation>
    <scope>NUCLEOTIDE SEQUENCE [LARGE SCALE GENOMIC DNA]</scope>
    <source>
        <strain evidence="3 4">NBRC 13444</strain>
    </source>
</reference>
<evidence type="ECO:0000259" key="2">
    <source>
        <dbReference type="Pfam" id="PF09995"/>
    </source>
</evidence>
<dbReference type="GO" id="GO:0016491">
    <property type="term" value="F:oxidoreductase activity"/>
    <property type="evidence" value="ECO:0007669"/>
    <property type="project" value="InterPro"/>
</dbReference>
<sequence length="416" mass="45510">MTAESNGISGTAGTAGTAKTTGTTGTTPRYTEATLDQLRTQGDPLADEVVATMFEQGEVSDFNTLMRFFTTAGHKLPDGLPTSAASYLEATGMPPAWIDWDIMERARLFFMDNAAHINTGLSFAAMPTTYAVPRVAKLLASTHSMDYPSRRMANTGQFVTYLMQTNAFEEGSKFIPAAQKVRLLHAAVRHHLTRSGRWDSERDGMPLCQEDMIGGQICFSILVLDAMHRLGIHMSQEGAEAYYYAWRVVGSMLGCDMAAAPDNLTEARAYADLYLLRNLGPSEEGVRLNNQLVRMYEDVVPGTLFDPIVPATVRFLVGDTIADWLQIPRSPWDTAAKAVPVILGMLEAVEDSSPLGEWALDKAGSLVSGFELASLTRGRVMQYAIPEELKPDYGLRSQQARNQRWVPPAPTSVGAE</sequence>
<evidence type="ECO:0000313" key="3">
    <source>
        <dbReference type="EMBL" id="GCD40168.1"/>
    </source>
</evidence>
<feature type="region of interest" description="Disordered" evidence="1">
    <location>
        <begin position="1"/>
        <end position="30"/>
    </location>
</feature>
<dbReference type="AlphaFoldDB" id="A0A7U9L4E0"/>
<dbReference type="PANTHER" id="PTHR37539:SF1">
    <property type="entry name" value="ER-BOUND OXYGENASE MPAB_MPAB'_RUBBER OXYGENASE CATALYTIC DOMAIN-CONTAINING PROTEIN"/>
    <property type="match status" value="1"/>
</dbReference>
<evidence type="ECO:0000313" key="4">
    <source>
        <dbReference type="Proteomes" id="UP000287830"/>
    </source>
</evidence>
<feature type="compositionally biased region" description="Low complexity" evidence="1">
    <location>
        <begin position="11"/>
        <end position="27"/>
    </location>
</feature>
<dbReference type="InterPro" id="IPR018713">
    <property type="entry name" value="MPAB/Lcp_cat_dom"/>
</dbReference>
<comment type="caution">
    <text evidence="3">The sequence shown here is derived from an EMBL/GenBank/DDBJ whole genome shotgun (WGS) entry which is preliminary data.</text>
</comment>
<dbReference type="Pfam" id="PF09995">
    <property type="entry name" value="MPAB_Lcp_cat"/>
    <property type="match status" value="1"/>
</dbReference>
<protein>
    <recommendedName>
        <fullName evidence="2">ER-bound oxygenase mpaB/mpaB'/Rubber oxygenase catalytic domain-containing protein</fullName>
    </recommendedName>
</protein>
<name>A0A7U9L4E0_9ACTN</name>